<feature type="domain" description="ABC transmembrane type-1" evidence="8">
    <location>
        <begin position="42"/>
        <end position="226"/>
    </location>
</feature>
<feature type="transmembrane region" description="Helical" evidence="7">
    <location>
        <begin position="43"/>
        <end position="69"/>
    </location>
</feature>
<dbReference type="PANTHER" id="PTHR30151">
    <property type="entry name" value="ALKANE SULFONATE ABC TRANSPORTER-RELATED, MEMBRANE SUBUNIT"/>
    <property type="match status" value="1"/>
</dbReference>
<evidence type="ECO:0000313" key="10">
    <source>
        <dbReference type="Proteomes" id="UP000460272"/>
    </source>
</evidence>
<comment type="subcellular location">
    <subcellularLocation>
        <location evidence="1 7">Cell membrane</location>
        <topology evidence="1 7">Multi-pass membrane protein</topology>
    </subcellularLocation>
</comment>
<evidence type="ECO:0000313" key="9">
    <source>
        <dbReference type="EMBL" id="TVZ03725.1"/>
    </source>
</evidence>
<evidence type="ECO:0000256" key="1">
    <source>
        <dbReference type="ARBA" id="ARBA00004651"/>
    </source>
</evidence>
<accession>A0A6P2BZU5</accession>
<feature type="transmembrane region" description="Helical" evidence="7">
    <location>
        <begin position="81"/>
        <end position="106"/>
    </location>
</feature>
<keyword evidence="6 7" id="KW-0472">Membrane</keyword>
<dbReference type="GO" id="GO:0055085">
    <property type="term" value="P:transmembrane transport"/>
    <property type="evidence" value="ECO:0007669"/>
    <property type="project" value="InterPro"/>
</dbReference>
<keyword evidence="2 7" id="KW-0813">Transport</keyword>
<dbReference type="Pfam" id="PF00528">
    <property type="entry name" value="BPD_transp_1"/>
    <property type="match status" value="1"/>
</dbReference>
<dbReference type="EMBL" id="RPFW01000004">
    <property type="protein sequence ID" value="TVZ03725.1"/>
    <property type="molecule type" value="Genomic_DNA"/>
</dbReference>
<keyword evidence="10" id="KW-1185">Reference proteome</keyword>
<comment type="similarity">
    <text evidence="7">Belongs to the binding-protein-dependent transport system permease family.</text>
</comment>
<feature type="transmembrane region" description="Helical" evidence="7">
    <location>
        <begin position="112"/>
        <end position="134"/>
    </location>
</feature>
<evidence type="ECO:0000256" key="3">
    <source>
        <dbReference type="ARBA" id="ARBA00022475"/>
    </source>
</evidence>
<evidence type="ECO:0000256" key="2">
    <source>
        <dbReference type="ARBA" id="ARBA00022448"/>
    </source>
</evidence>
<dbReference type="InterPro" id="IPR035906">
    <property type="entry name" value="MetI-like_sf"/>
</dbReference>
<dbReference type="CDD" id="cd06261">
    <property type="entry name" value="TM_PBP2"/>
    <property type="match status" value="1"/>
</dbReference>
<dbReference type="Proteomes" id="UP000460272">
    <property type="component" value="Unassembled WGS sequence"/>
</dbReference>
<dbReference type="Gene3D" id="1.10.3720.10">
    <property type="entry name" value="MetI-like"/>
    <property type="match status" value="1"/>
</dbReference>
<keyword evidence="3" id="KW-1003">Cell membrane</keyword>
<dbReference type="AlphaFoldDB" id="A0A6P2BZU5"/>
<feature type="transmembrane region" description="Helical" evidence="7">
    <location>
        <begin position="207"/>
        <end position="229"/>
    </location>
</feature>
<keyword evidence="5 7" id="KW-1133">Transmembrane helix</keyword>
<sequence length="242" mass="26073">MVLILVAATWDLVVHLAHVQDYIFPSVENVFRSLYKNWSSVLGSATWITFQEMLFGFLISIAVAVIIALSLHSSATLRGAIYPLLIGSQAVPIVVIGPILAIIFGYGITPKLIIVAISCFFPIVVNLVDGLASVDPDLIKVMRTLDGSRLATLFRVEVPSALPSFFSGLRIAAVYAPIGAVFGEYAGSQNGLGYVLIQATPQLNSDLVFAAVLLLTVMSILLFMLLSFLEKICCPWAGKGKK</sequence>
<reference evidence="9 10" key="1">
    <citation type="submission" date="2018-11" db="EMBL/GenBank/DDBJ databases">
        <title>Trebonia kvetii gen.nov., sp.nov., a novel acidophilic actinobacterium, and proposal of the new actinobacterial family Treboniaceae fam. nov.</title>
        <authorList>
            <person name="Rapoport D."/>
            <person name="Sagova-Mareckova M."/>
            <person name="Sedlacek I."/>
            <person name="Provaznik J."/>
            <person name="Kralova S."/>
            <person name="Pavlinic D."/>
            <person name="Benes V."/>
            <person name="Kopecky J."/>
        </authorList>
    </citation>
    <scope>NUCLEOTIDE SEQUENCE [LARGE SCALE GENOMIC DNA]</scope>
    <source>
        <strain evidence="9 10">15Tr583</strain>
    </source>
</reference>
<proteinExistence type="inferred from homology"/>
<name>A0A6P2BZU5_9ACTN</name>
<dbReference type="OrthoDB" id="7274389at2"/>
<comment type="caution">
    <text evidence="9">The sequence shown here is derived from an EMBL/GenBank/DDBJ whole genome shotgun (WGS) entry which is preliminary data.</text>
</comment>
<gene>
    <name evidence="9" type="ORF">EAS64_24685</name>
</gene>
<keyword evidence="4 7" id="KW-0812">Transmembrane</keyword>
<evidence type="ECO:0000256" key="7">
    <source>
        <dbReference type="RuleBase" id="RU363032"/>
    </source>
</evidence>
<evidence type="ECO:0000259" key="8">
    <source>
        <dbReference type="PROSITE" id="PS50928"/>
    </source>
</evidence>
<dbReference type="PANTHER" id="PTHR30151:SF20">
    <property type="entry name" value="ABC TRANSPORTER PERMEASE PROTEIN HI_0355-RELATED"/>
    <property type="match status" value="1"/>
</dbReference>
<protein>
    <submittedName>
        <fullName evidence="9">ABC transporter permease</fullName>
    </submittedName>
</protein>
<organism evidence="9 10">
    <name type="scientific">Trebonia kvetii</name>
    <dbReference type="NCBI Taxonomy" id="2480626"/>
    <lineage>
        <taxon>Bacteria</taxon>
        <taxon>Bacillati</taxon>
        <taxon>Actinomycetota</taxon>
        <taxon>Actinomycetes</taxon>
        <taxon>Streptosporangiales</taxon>
        <taxon>Treboniaceae</taxon>
        <taxon>Trebonia</taxon>
    </lineage>
</organism>
<dbReference type="InterPro" id="IPR000515">
    <property type="entry name" value="MetI-like"/>
</dbReference>
<dbReference type="SUPFAM" id="SSF161098">
    <property type="entry name" value="MetI-like"/>
    <property type="match status" value="1"/>
</dbReference>
<dbReference type="PROSITE" id="PS50928">
    <property type="entry name" value="ABC_TM1"/>
    <property type="match status" value="1"/>
</dbReference>
<dbReference type="GO" id="GO:0005886">
    <property type="term" value="C:plasma membrane"/>
    <property type="evidence" value="ECO:0007669"/>
    <property type="project" value="UniProtKB-SubCell"/>
</dbReference>
<evidence type="ECO:0000256" key="4">
    <source>
        <dbReference type="ARBA" id="ARBA00022692"/>
    </source>
</evidence>
<evidence type="ECO:0000256" key="5">
    <source>
        <dbReference type="ARBA" id="ARBA00022989"/>
    </source>
</evidence>
<evidence type="ECO:0000256" key="6">
    <source>
        <dbReference type="ARBA" id="ARBA00023136"/>
    </source>
</evidence>